<dbReference type="InterPro" id="IPR003675">
    <property type="entry name" value="Rce1/LyrA-like_dom"/>
</dbReference>
<feature type="domain" description="CAAX prenyl protease 2/Lysostaphin resistance protein A-like" evidence="2">
    <location>
        <begin position="151"/>
        <end position="237"/>
    </location>
</feature>
<protein>
    <submittedName>
        <fullName evidence="3">CPBP family intramembrane metalloprotease</fullName>
    </submittedName>
</protein>
<keyword evidence="3" id="KW-0378">Hydrolase</keyword>
<comment type="caution">
    <text evidence="3">The sequence shown here is derived from an EMBL/GenBank/DDBJ whole genome shotgun (WGS) entry which is preliminary data.</text>
</comment>
<evidence type="ECO:0000256" key="1">
    <source>
        <dbReference type="SAM" id="Phobius"/>
    </source>
</evidence>
<dbReference type="GO" id="GO:0008237">
    <property type="term" value="F:metallopeptidase activity"/>
    <property type="evidence" value="ECO:0007669"/>
    <property type="project" value="UniProtKB-KW"/>
</dbReference>
<evidence type="ECO:0000259" key="2">
    <source>
        <dbReference type="Pfam" id="PF02517"/>
    </source>
</evidence>
<feature type="transmembrane region" description="Helical" evidence="1">
    <location>
        <begin position="104"/>
        <end position="127"/>
    </location>
</feature>
<feature type="transmembrane region" description="Helical" evidence="1">
    <location>
        <begin position="26"/>
        <end position="50"/>
    </location>
</feature>
<dbReference type="EMBL" id="JAOQKJ010000008">
    <property type="protein sequence ID" value="MCU6745026.1"/>
    <property type="molecule type" value="Genomic_DNA"/>
</dbReference>
<organism evidence="3 4">
    <name type="scientific">Suilimivivens aceti</name>
    <dbReference type="NCBI Taxonomy" id="2981774"/>
    <lineage>
        <taxon>Bacteria</taxon>
        <taxon>Bacillati</taxon>
        <taxon>Bacillota</taxon>
        <taxon>Clostridia</taxon>
        <taxon>Lachnospirales</taxon>
        <taxon>Lachnospiraceae</taxon>
        <taxon>Suilimivivens</taxon>
    </lineage>
</organism>
<dbReference type="RefSeq" id="WP_262575137.1">
    <property type="nucleotide sequence ID" value="NZ_JAOQKJ010000008.1"/>
</dbReference>
<accession>A0ABT2T4X7</accession>
<keyword evidence="4" id="KW-1185">Reference proteome</keyword>
<keyword evidence="3" id="KW-0645">Protease</keyword>
<gene>
    <name evidence="3" type="ORF">OCV77_11050</name>
</gene>
<sequence>MGFLQTMELAWPAEELKKWKSMKKAVYLLLPLFLYYVVHDLAQIVLWGGLELMLSGNDGVLREWLIQNGQTANGMVSGIAILLGMLPIWGMLKKEALPVWKKKGNVTSYGVLAAIALCVSMGVNILFFQMGITESSAAYTRVEEAQYGVAFAIGLVLYGVISPIAEEAVFRGIIYNRMKRCFSVKLAVPLSALLFGLYHGNTVQALYGFLLGVIIAIVYERSESFAAPVIFHAVANVTVFTVTYRNGLRDLNSAVAIGLAVALLFFAAGLGVWYLKLCEMGENKYITNK</sequence>
<proteinExistence type="predicted"/>
<name>A0ABT2T4X7_9FIRM</name>
<feature type="transmembrane region" description="Helical" evidence="1">
    <location>
        <begin position="225"/>
        <end position="244"/>
    </location>
</feature>
<evidence type="ECO:0000313" key="3">
    <source>
        <dbReference type="EMBL" id="MCU6745026.1"/>
    </source>
</evidence>
<feature type="transmembrane region" description="Helical" evidence="1">
    <location>
        <begin position="251"/>
        <end position="275"/>
    </location>
</feature>
<feature type="transmembrane region" description="Helical" evidence="1">
    <location>
        <begin position="70"/>
        <end position="92"/>
    </location>
</feature>
<keyword evidence="1" id="KW-0472">Membrane</keyword>
<feature type="transmembrane region" description="Helical" evidence="1">
    <location>
        <begin position="147"/>
        <end position="165"/>
    </location>
</feature>
<keyword evidence="1" id="KW-1133">Transmembrane helix</keyword>
<evidence type="ECO:0000313" key="4">
    <source>
        <dbReference type="Proteomes" id="UP001652432"/>
    </source>
</evidence>
<dbReference type="Pfam" id="PF02517">
    <property type="entry name" value="Rce1-like"/>
    <property type="match status" value="1"/>
</dbReference>
<reference evidence="3 4" key="1">
    <citation type="journal article" date="2021" name="ISME Commun">
        <title>Automated analysis of genomic sequences facilitates high-throughput and comprehensive description of bacteria.</title>
        <authorList>
            <person name="Hitch T.C.A."/>
        </authorList>
    </citation>
    <scope>NUCLEOTIDE SEQUENCE [LARGE SCALE GENOMIC DNA]</scope>
    <source>
        <strain evidence="3 4">Sanger_18</strain>
    </source>
</reference>
<dbReference type="Proteomes" id="UP001652432">
    <property type="component" value="Unassembled WGS sequence"/>
</dbReference>
<dbReference type="PANTHER" id="PTHR36435">
    <property type="entry name" value="SLR1288 PROTEIN"/>
    <property type="match status" value="1"/>
</dbReference>
<keyword evidence="3" id="KW-0482">Metalloprotease</keyword>
<keyword evidence="1" id="KW-0812">Transmembrane</keyword>
<dbReference type="InterPro" id="IPR052710">
    <property type="entry name" value="CAAX_protease"/>
</dbReference>
<feature type="transmembrane region" description="Helical" evidence="1">
    <location>
        <begin position="186"/>
        <end position="219"/>
    </location>
</feature>
<dbReference type="PANTHER" id="PTHR36435:SF1">
    <property type="entry name" value="CAAX AMINO TERMINAL PROTEASE FAMILY PROTEIN"/>
    <property type="match status" value="1"/>
</dbReference>